<dbReference type="EMBL" id="VANR01000003">
    <property type="protein sequence ID" value="TMM30608.1"/>
    <property type="molecule type" value="Genomic_DNA"/>
</dbReference>
<feature type="signal peptide" evidence="1">
    <location>
        <begin position="1"/>
        <end position="22"/>
    </location>
</feature>
<dbReference type="Proteomes" id="UP000307140">
    <property type="component" value="Unassembled WGS sequence"/>
</dbReference>
<dbReference type="Pfam" id="PF16389">
    <property type="entry name" value="DUF4998"/>
    <property type="match status" value="1"/>
</dbReference>
<proteinExistence type="predicted"/>
<keyword evidence="4" id="KW-1185">Reference proteome</keyword>
<evidence type="ECO:0000313" key="4">
    <source>
        <dbReference type="Proteomes" id="UP000307140"/>
    </source>
</evidence>
<dbReference type="PROSITE" id="PS51257">
    <property type="entry name" value="PROKAR_LIPOPROTEIN"/>
    <property type="match status" value="1"/>
</dbReference>
<keyword evidence="1" id="KW-0732">Signal</keyword>
<evidence type="ECO:0000259" key="2">
    <source>
        <dbReference type="Pfam" id="PF16405"/>
    </source>
</evidence>
<evidence type="ECO:0000313" key="3">
    <source>
        <dbReference type="EMBL" id="TMM30608.1"/>
    </source>
</evidence>
<comment type="caution">
    <text evidence="3">The sequence shown here is derived from an EMBL/GenBank/DDBJ whole genome shotgun (WGS) entry which is preliminary data.</text>
</comment>
<dbReference type="OrthoDB" id="9794261at2"/>
<organism evidence="3 4">
    <name type="scientific">Polaribacter aestuariivivens</name>
    <dbReference type="NCBI Taxonomy" id="2304626"/>
    <lineage>
        <taxon>Bacteria</taxon>
        <taxon>Pseudomonadati</taxon>
        <taxon>Bacteroidota</taxon>
        <taxon>Flavobacteriia</taxon>
        <taxon>Flavobacteriales</taxon>
        <taxon>Flavobacteriaceae</taxon>
    </lineage>
</organism>
<feature type="domain" description="DUF5013" evidence="2">
    <location>
        <begin position="245"/>
        <end position="381"/>
    </location>
</feature>
<feature type="chain" id="PRO_5024382344" evidence="1">
    <location>
        <begin position="23"/>
        <end position="420"/>
    </location>
</feature>
<dbReference type="RefSeq" id="WP_138535558.1">
    <property type="nucleotide sequence ID" value="NZ_CBDUES010000001.1"/>
</dbReference>
<protein>
    <submittedName>
        <fullName evidence="3">DUF5013 domain-containing protein</fullName>
    </submittedName>
</protein>
<gene>
    <name evidence="3" type="ORF">FDT66_07545</name>
</gene>
<dbReference type="InterPro" id="IPR032181">
    <property type="entry name" value="DUF5013"/>
</dbReference>
<dbReference type="AlphaFoldDB" id="A0A5S3N5F6"/>
<dbReference type="Pfam" id="PF16405">
    <property type="entry name" value="DUF5013"/>
    <property type="match status" value="1"/>
</dbReference>
<sequence>MNNKLKNISFLFLIGLILAGFSACTLDEDDYKKYTEGGEISYAGKLDSVSVFSGKNRIQLNAMLSTDPLVTSYRVYWGNRRDSVVIPVNPDQIATKISQIIPGLEENTYNFEIRSFDDLGNSSIPVFTSGKVYGDRYIATLINRPLVKKDLQVSSNSAVVEFAPVDLTSGIIESELEYTDNNNVTKSFTIAADDTDELILENFDEGNTFRYRTSFKPDSTSIDIFYTDYSVIEAIVPITEAPYFKNAVKPFKVGEFSGVRYGTPEDWIHNEGALNHNGYGVYDSNRGGGIFNLVSGYGEPKLVNAKVYQKMRLKPGTYTYSVITEGNNYDGVRDQVYATVALGGTLPDVKEVETSTNTLGFSRISGPPNTYTIQFTLTDDLTDIAIGLAATNGINPNDPDAEPTNINRYMTFTSFTLKKN</sequence>
<name>A0A5S3N5F6_9FLAO</name>
<accession>A0A5S3N5F6</accession>
<evidence type="ECO:0000256" key="1">
    <source>
        <dbReference type="SAM" id="SignalP"/>
    </source>
</evidence>
<reference evidence="3 4" key="1">
    <citation type="submission" date="2019-05" db="EMBL/GenBank/DDBJ databases">
        <title>Polaribacter aestuariivivens sp. nov., isolated from a tidal flat.</title>
        <authorList>
            <person name="Yoon J.-H."/>
        </authorList>
    </citation>
    <scope>NUCLEOTIDE SEQUENCE [LARGE SCALE GENOMIC DNA]</scope>
    <source>
        <strain evidence="3 4">DBTF-3</strain>
    </source>
</reference>